<evidence type="ECO:0000313" key="4">
    <source>
        <dbReference type="EMBL" id="MFD1768040.1"/>
    </source>
</evidence>
<evidence type="ECO:0000313" key="5">
    <source>
        <dbReference type="Proteomes" id="UP001597215"/>
    </source>
</evidence>
<feature type="domain" description="Peptidase M16 C-terminal" evidence="3">
    <location>
        <begin position="679"/>
        <end position="853"/>
    </location>
</feature>
<feature type="chain" id="PRO_5046715379" evidence="1">
    <location>
        <begin position="23"/>
        <end position="955"/>
    </location>
</feature>
<dbReference type="PANTHER" id="PTHR11851:SF224">
    <property type="entry name" value="PROCESSING PROTEASE"/>
    <property type="match status" value="1"/>
</dbReference>
<dbReference type="Gene3D" id="3.30.830.10">
    <property type="entry name" value="Metalloenzyme, LuxS/M16 peptidase-like"/>
    <property type="match status" value="4"/>
</dbReference>
<accession>A0ABW4MI29</accession>
<organism evidence="4 5">
    <name type="scientific">Sphingorhabdus buctiana</name>
    <dbReference type="NCBI Taxonomy" id="1508805"/>
    <lineage>
        <taxon>Bacteria</taxon>
        <taxon>Pseudomonadati</taxon>
        <taxon>Pseudomonadota</taxon>
        <taxon>Alphaproteobacteria</taxon>
        <taxon>Sphingomonadales</taxon>
        <taxon>Sphingomonadaceae</taxon>
        <taxon>Sphingorhabdus</taxon>
    </lineage>
</organism>
<feature type="domain" description="Peptidase M16 C-terminal" evidence="3">
    <location>
        <begin position="209"/>
        <end position="381"/>
    </location>
</feature>
<dbReference type="InterPro" id="IPR011249">
    <property type="entry name" value="Metalloenz_LuxS/M16"/>
</dbReference>
<keyword evidence="1" id="KW-0732">Signal</keyword>
<dbReference type="InterPro" id="IPR011765">
    <property type="entry name" value="Pept_M16_N"/>
</dbReference>
<evidence type="ECO:0000259" key="2">
    <source>
        <dbReference type="Pfam" id="PF00675"/>
    </source>
</evidence>
<protein>
    <submittedName>
        <fullName evidence="4">M16 family metallopeptidase</fullName>
    </submittedName>
</protein>
<feature type="domain" description="Peptidase M16 N-terminal" evidence="2">
    <location>
        <begin position="530"/>
        <end position="652"/>
    </location>
</feature>
<dbReference type="RefSeq" id="WP_381516266.1">
    <property type="nucleotide sequence ID" value="NZ_JBHUEL010000012.1"/>
</dbReference>
<dbReference type="SUPFAM" id="SSF63411">
    <property type="entry name" value="LuxS/MPP-like metallohydrolase"/>
    <property type="match status" value="4"/>
</dbReference>
<dbReference type="InterPro" id="IPR050361">
    <property type="entry name" value="MPP/UQCRC_Complex"/>
</dbReference>
<gene>
    <name evidence="4" type="ORF">ACFSAG_14440</name>
</gene>
<sequence>MIRKLTLALAVSTIALSGAAMAKTAPAPVADLVKTVNIPYEKFTLDNGLTVLVHEDRKAPVVAVSIWYGVGSKHEPKGQTGFAHLFEHIMFNGSENAPGDYFQYTKQLGATDLNGTTWLDRTNYFQTVPTSALESALFLESDRMGHLLGGLTEQSVKNQIGVVSNEKRQGDNQPYGLVDYKRSEALFPVGHPYHHDTIGSLEDLAAAKLDDFKQWFKDYYGPNNAVLVLAGDVNAATAKPLVQKWFGDIARGRDVPPVNAPIPTLEKPVRIDMKDKVPTTRIYRHWVVPGLADPEFTALRAGASVLGGLASSRLDNKLVREEQSAVSVSSFVLPFVHSSLFWIQADVKPGGNADAVAKRLDEIMADFIANGPTADEVQRVAASDAADRIDGLEQIGGFDGKASALAQGQLYVGDPAYYKTELERLAALKPETVKSAMQKWLTRPVLEIRVEPGEREAYKEVASGGGARTGTLSAPAYYIAPGTDAPAATTVKADRSKMPAPGATPALDFPTVETGTLKNGIKVHFARRAAVPAVRVAVSFDAGYAADPLDKRGISNIMGNLLSEGTLTLNATQLAETEERLGADINIASTQDRTVATLRAVKPNLAASISLLADVVKNPAFAEKDLERVRVQQLTRIAGEKNQPQGLALRALPPLIYGKAHPYGASQTGTGDEAAVRTLTRDDIVAFHQSWIHPAKAEIFVVGDTSLKEVTKLLDKQFGSWKPKAKAAPAKNFGIALPEAKGRVVLIDRPNSPQSFIYGGKVLDAKGSDDLVALRAANEIFGGDFTSRINMDLRETKGWSYGVRSQVAGNEDRVPFMVIAPVQTNQTGPSLKVLIDHAKDVAGAKPITKAERDVTITSNILELPGSYEQSVAVLGQMRADALFKRPFDYAEKLAGKYEALTAESMTAEFKSKVDADKMVWVIVGDAAKVKPQLEAIGLPVEMQSQAAKPTDTNAN</sequence>
<keyword evidence="5" id="KW-1185">Reference proteome</keyword>
<evidence type="ECO:0000256" key="1">
    <source>
        <dbReference type="SAM" id="SignalP"/>
    </source>
</evidence>
<reference evidence="5" key="1">
    <citation type="journal article" date="2019" name="Int. J. Syst. Evol. Microbiol.">
        <title>The Global Catalogue of Microorganisms (GCM) 10K type strain sequencing project: providing services to taxonomists for standard genome sequencing and annotation.</title>
        <authorList>
            <consortium name="The Broad Institute Genomics Platform"/>
            <consortium name="The Broad Institute Genome Sequencing Center for Infectious Disease"/>
            <person name="Wu L."/>
            <person name="Ma J."/>
        </authorList>
    </citation>
    <scope>NUCLEOTIDE SEQUENCE [LARGE SCALE GENOMIC DNA]</scope>
    <source>
        <strain evidence="5">CGMCC 1.12449</strain>
    </source>
</reference>
<feature type="domain" description="Peptidase M16 N-terminal" evidence="2">
    <location>
        <begin position="51"/>
        <end position="178"/>
    </location>
</feature>
<evidence type="ECO:0000259" key="3">
    <source>
        <dbReference type="Pfam" id="PF05193"/>
    </source>
</evidence>
<comment type="caution">
    <text evidence="4">The sequence shown here is derived from an EMBL/GenBank/DDBJ whole genome shotgun (WGS) entry which is preliminary data.</text>
</comment>
<dbReference type="EMBL" id="JBHUEL010000012">
    <property type="protein sequence ID" value="MFD1768040.1"/>
    <property type="molecule type" value="Genomic_DNA"/>
</dbReference>
<dbReference type="Pfam" id="PF05193">
    <property type="entry name" value="Peptidase_M16_C"/>
    <property type="match status" value="2"/>
</dbReference>
<proteinExistence type="predicted"/>
<dbReference type="PANTHER" id="PTHR11851">
    <property type="entry name" value="METALLOPROTEASE"/>
    <property type="match status" value="1"/>
</dbReference>
<name>A0ABW4MI29_9SPHN</name>
<dbReference type="Pfam" id="PF00675">
    <property type="entry name" value="Peptidase_M16"/>
    <property type="match status" value="2"/>
</dbReference>
<dbReference type="InterPro" id="IPR007863">
    <property type="entry name" value="Peptidase_M16_C"/>
</dbReference>
<dbReference type="Proteomes" id="UP001597215">
    <property type="component" value="Unassembled WGS sequence"/>
</dbReference>
<feature type="signal peptide" evidence="1">
    <location>
        <begin position="1"/>
        <end position="22"/>
    </location>
</feature>